<name>A0ABU2WPE3_9GAMM</name>
<feature type="transmembrane region" description="Helical" evidence="1">
    <location>
        <begin position="18"/>
        <end position="38"/>
    </location>
</feature>
<comment type="caution">
    <text evidence="2">The sequence shown here is derived from an EMBL/GenBank/DDBJ whole genome shotgun (WGS) entry which is preliminary data.</text>
</comment>
<dbReference type="RefSeq" id="WP_311366354.1">
    <property type="nucleotide sequence ID" value="NZ_JAVRIC010000030.1"/>
</dbReference>
<organism evidence="2 3">
    <name type="scientific">Banduia mediterranea</name>
    <dbReference type="NCBI Taxonomy" id="3075609"/>
    <lineage>
        <taxon>Bacteria</taxon>
        <taxon>Pseudomonadati</taxon>
        <taxon>Pseudomonadota</taxon>
        <taxon>Gammaproteobacteria</taxon>
        <taxon>Nevskiales</taxon>
        <taxon>Algiphilaceae</taxon>
        <taxon>Banduia</taxon>
    </lineage>
</organism>
<dbReference type="EMBL" id="JAVRIC010000030">
    <property type="protein sequence ID" value="MDT0498942.1"/>
    <property type="molecule type" value="Genomic_DNA"/>
</dbReference>
<keyword evidence="3" id="KW-1185">Reference proteome</keyword>
<protein>
    <submittedName>
        <fullName evidence="2">Uncharacterized protein</fullName>
    </submittedName>
</protein>
<sequence length="80" mass="8798">MSGVATDPALPFGARLRLASFGGIFTGATALSMLALAMRRARQRVQAHRDVAYGPLVARRSRMYSCGPPSRSSQRRRCRF</sequence>
<keyword evidence="1" id="KW-0812">Transmembrane</keyword>
<proteinExistence type="predicted"/>
<keyword evidence="1" id="KW-0472">Membrane</keyword>
<evidence type="ECO:0000313" key="3">
    <source>
        <dbReference type="Proteomes" id="UP001254608"/>
    </source>
</evidence>
<evidence type="ECO:0000256" key="1">
    <source>
        <dbReference type="SAM" id="Phobius"/>
    </source>
</evidence>
<reference evidence="2 3" key="1">
    <citation type="submission" date="2023-09" db="EMBL/GenBank/DDBJ databases">
        <authorList>
            <person name="Rey-Velasco X."/>
        </authorList>
    </citation>
    <scope>NUCLEOTIDE SEQUENCE [LARGE SCALE GENOMIC DNA]</scope>
    <source>
        <strain evidence="2 3">W345</strain>
    </source>
</reference>
<dbReference type="Proteomes" id="UP001254608">
    <property type="component" value="Unassembled WGS sequence"/>
</dbReference>
<keyword evidence="1" id="KW-1133">Transmembrane helix</keyword>
<gene>
    <name evidence="2" type="ORF">RM530_16480</name>
</gene>
<accession>A0ABU2WPE3</accession>
<evidence type="ECO:0000313" key="2">
    <source>
        <dbReference type="EMBL" id="MDT0498942.1"/>
    </source>
</evidence>